<evidence type="ECO:0000313" key="11">
    <source>
        <dbReference type="EMBL" id="MDJ1480095.1"/>
    </source>
</evidence>
<evidence type="ECO:0000256" key="10">
    <source>
        <dbReference type="SAM" id="Phobius"/>
    </source>
</evidence>
<dbReference type="GO" id="GO:0042121">
    <property type="term" value="P:alginic acid biosynthetic process"/>
    <property type="evidence" value="ECO:0007669"/>
    <property type="project" value="InterPro"/>
</dbReference>
<accession>A0AAE3QME5</accession>
<feature type="transmembrane region" description="Helical" evidence="10">
    <location>
        <begin position="16"/>
        <end position="34"/>
    </location>
</feature>
<dbReference type="GO" id="GO:0016746">
    <property type="term" value="F:acyltransferase activity"/>
    <property type="evidence" value="ECO:0007669"/>
    <property type="project" value="UniProtKB-KW"/>
</dbReference>
<feature type="transmembrane region" description="Helical" evidence="10">
    <location>
        <begin position="46"/>
        <end position="72"/>
    </location>
</feature>
<keyword evidence="5 10" id="KW-0812">Transmembrane</keyword>
<comment type="similarity">
    <text evidence="2 9">Belongs to the membrane-bound acyltransferase family.</text>
</comment>
<feature type="transmembrane region" description="Helical" evidence="10">
    <location>
        <begin position="448"/>
        <end position="468"/>
    </location>
</feature>
<feature type="transmembrane region" description="Helical" evidence="10">
    <location>
        <begin position="180"/>
        <end position="202"/>
    </location>
</feature>
<feature type="transmembrane region" description="Helical" evidence="10">
    <location>
        <begin position="390"/>
        <end position="411"/>
    </location>
</feature>
<dbReference type="PIRSF" id="PIRSF016636">
    <property type="entry name" value="AlgI_DltB"/>
    <property type="match status" value="1"/>
</dbReference>
<evidence type="ECO:0000256" key="8">
    <source>
        <dbReference type="ARBA" id="ARBA00023315"/>
    </source>
</evidence>
<dbReference type="Pfam" id="PF03062">
    <property type="entry name" value="MBOAT"/>
    <property type="match status" value="1"/>
</dbReference>
<evidence type="ECO:0000256" key="7">
    <source>
        <dbReference type="ARBA" id="ARBA00023136"/>
    </source>
</evidence>
<evidence type="ECO:0000256" key="9">
    <source>
        <dbReference type="PIRNR" id="PIRNR016636"/>
    </source>
</evidence>
<dbReference type="PANTHER" id="PTHR13285">
    <property type="entry name" value="ACYLTRANSFERASE"/>
    <property type="match status" value="1"/>
</dbReference>
<organism evidence="11 12">
    <name type="scientific">Xanthocytophaga flava</name>
    <dbReference type="NCBI Taxonomy" id="3048013"/>
    <lineage>
        <taxon>Bacteria</taxon>
        <taxon>Pseudomonadati</taxon>
        <taxon>Bacteroidota</taxon>
        <taxon>Cytophagia</taxon>
        <taxon>Cytophagales</taxon>
        <taxon>Rhodocytophagaceae</taxon>
        <taxon>Xanthocytophaga</taxon>
    </lineage>
</organism>
<dbReference type="AlphaFoldDB" id="A0AAE3QME5"/>
<evidence type="ECO:0000256" key="1">
    <source>
        <dbReference type="ARBA" id="ARBA00004651"/>
    </source>
</evidence>
<gene>
    <name evidence="11" type="ORF">QNI16_06325</name>
</gene>
<dbReference type="PIRSF" id="PIRSF500217">
    <property type="entry name" value="AlgI"/>
    <property type="match status" value="1"/>
</dbReference>
<dbReference type="EC" id="2.3.-.-" evidence="11"/>
<evidence type="ECO:0000256" key="2">
    <source>
        <dbReference type="ARBA" id="ARBA00010323"/>
    </source>
</evidence>
<keyword evidence="8 9" id="KW-0012">Acyltransferase</keyword>
<proteinExistence type="inferred from homology"/>
<comment type="subcellular location">
    <subcellularLocation>
        <location evidence="1">Cell membrane</location>
        <topology evidence="1">Multi-pass membrane protein</topology>
    </subcellularLocation>
</comment>
<sequence>MLTLKDIFSFDPQHPMIFTTPLFWVFFGVVLLIYQFIYPNHTLRNVFLLIFSVFFYYKSVGYFFVLLILTAIIDYTMGWQIYQTQTKWKKKFFIVLSLCLNLGLLSYFKYAYFFASILNETFGWHLQPIDYLAVWSNAWTGGKLDIFKIIAPAGISFYTFQSISYSVDIYRGHLKPVKSFWDFAFFVSFFPQLVAGPIVRAVDFVPQIDKPYKVSAEEFNHAIYLIIGGLVKKILVSDYLAANFVDRVFDSPETYTGFENLMAVYGYTIQIYCDFSGYTDMAIGVALLLGFRLTINFLSPYSAVNITDFWRRWHISLSTWLRDYLYISLGGNRKGKIRQYLNLFITMLLGGLWHGANLKFIIWGGLHGLALAFHKLWMDITGSKNKTSTGLGRFIAQFITFHFVAFCWMFFRARDPDQGAWGVDWSKDVLMVWRMLNRIAYHFEPQLIIQQIIAYRFIFLIMVTAYLIHWLQRHTKETFEGWFGTVPDFVKAAIIVCIIMALYQVKTDTQPFIYFQF</sequence>
<feature type="transmembrane region" description="Helical" evidence="10">
    <location>
        <begin position="489"/>
        <end position="505"/>
    </location>
</feature>
<keyword evidence="7 9" id="KW-0472">Membrane</keyword>
<keyword evidence="4 9" id="KW-0808">Transferase</keyword>
<reference evidence="11" key="1">
    <citation type="submission" date="2023-05" db="EMBL/GenBank/DDBJ databases">
        <authorList>
            <person name="Zhang X."/>
        </authorList>
    </citation>
    <scope>NUCLEOTIDE SEQUENCE</scope>
    <source>
        <strain evidence="11">YF14B1</strain>
    </source>
</reference>
<dbReference type="InterPro" id="IPR051085">
    <property type="entry name" value="MB_O-acyltransferase"/>
</dbReference>
<dbReference type="InterPro" id="IPR004299">
    <property type="entry name" value="MBOAT_fam"/>
</dbReference>
<keyword evidence="3 9" id="KW-1003">Cell membrane</keyword>
<dbReference type="InterPro" id="IPR028362">
    <property type="entry name" value="AlgI"/>
</dbReference>
<name>A0AAE3QME5_9BACT</name>
<feature type="transmembrane region" description="Helical" evidence="10">
    <location>
        <begin position="92"/>
        <end position="112"/>
    </location>
</feature>
<dbReference type="GO" id="GO:0005886">
    <property type="term" value="C:plasma membrane"/>
    <property type="evidence" value="ECO:0007669"/>
    <property type="project" value="UniProtKB-SubCell"/>
</dbReference>
<dbReference type="Proteomes" id="UP001241110">
    <property type="component" value="Unassembled WGS sequence"/>
</dbReference>
<dbReference type="InterPro" id="IPR024194">
    <property type="entry name" value="Ac/AlaTfrase_AlgI/DltB"/>
</dbReference>
<feature type="transmembrane region" description="Helical" evidence="10">
    <location>
        <begin position="337"/>
        <end position="354"/>
    </location>
</feature>
<dbReference type="PANTHER" id="PTHR13285:SF23">
    <property type="entry name" value="TEICHOIC ACID D-ALANYLTRANSFERASE"/>
    <property type="match status" value="1"/>
</dbReference>
<evidence type="ECO:0000256" key="3">
    <source>
        <dbReference type="ARBA" id="ARBA00022475"/>
    </source>
</evidence>
<comment type="caution">
    <text evidence="11">The sequence shown here is derived from an EMBL/GenBank/DDBJ whole genome shotgun (WGS) entry which is preliminary data.</text>
</comment>
<evidence type="ECO:0000256" key="4">
    <source>
        <dbReference type="ARBA" id="ARBA00022679"/>
    </source>
</evidence>
<protein>
    <submittedName>
        <fullName evidence="11">MBOAT family O-acyltransferase</fullName>
        <ecNumber evidence="11">2.3.-.-</ecNumber>
    </submittedName>
</protein>
<feature type="transmembrane region" description="Helical" evidence="10">
    <location>
        <begin position="222"/>
        <end position="241"/>
    </location>
</feature>
<dbReference type="EMBL" id="JASJOS010000003">
    <property type="protein sequence ID" value="MDJ1480095.1"/>
    <property type="molecule type" value="Genomic_DNA"/>
</dbReference>
<evidence type="ECO:0000256" key="6">
    <source>
        <dbReference type="ARBA" id="ARBA00022989"/>
    </source>
</evidence>
<keyword evidence="6 10" id="KW-1133">Transmembrane helix</keyword>
<evidence type="ECO:0000256" key="5">
    <source>
        <dbReference type="ARBA" id="ARBA00022692"/>
    </source>
</evidence>
<evidence type="ECO:0000313" key="12">
    <source>
        <dbReference type="Proteomes" id="UP001241110"/>
    </source>
</evidence>